<organism evidence="3 4">
    <name type="scientific">[Anoxybacillus] calidus</name>
    <dbReference type="NCBI Taxonomy" id="575178"/>
    <lineage>
        <taxon>Bacteria</taxon>
        <taxon>Bacillati</taxon>
        <taxon>Bacillota</taxon>
        <taxon>Bacilli</taxon>
        <taxon>Bacillales</taxon>
        <taxon>Anoxybacillaceae</taxon>
        <taxon>Paranoxybacillus</taxon>
    </lineage>
</organism>
<gene>
    <name evidence="3" type="ORF">HNQ85_002421</name>
</gene>
<evidence type="ECO:0000313" key="3">
    <source>
        <dbReference type="EMBL" id="MBA2872131.1"/>
    </source>
</evidence>
<dbReference type="PROSITE" id="PS00922">
    <property type="entry name" value="TRANSGLYCOSYLASE"/>
    <property type="match status" value="1"/>
</dbReference>
<dbReference type="InterPro" id="IPR023346">
    <property type="entry name" value="Lysozyme-like_dom_sf"/>
</dbReference>
<feature type="domain" description="Transglycosylase SLT" evidence="2">
    <location>
        <begin position="83"/>
        <end position="189"/>
    </location>
</feature>
<dbReference type="GO" id="GO:0016020">
    <property type="term" value="C:membrane"/>
    <property type="evidence" value="ECO:0007669"/>
    <property type="project" value="InterPro"/>
</dbReference>
<dbReference type="GO" id="GO:0000270">
    <property type="term" value="P:peptidoglycan metabolic process"/>
    <property type="evidence" value="ECO:0007669"/>
    <property type="project" value="InterPro"/>
</dbReference>
<dbReference type="PANTHER" id="PTHR37423">
    <property type="entry name" value="SOLUBLE LYTIC MUREIN TRANSGLYCOSYLASE-RELATED"/>
    <property type="match status" value="1"/>
</dbReference>
<reference evidence="3 4" key="1">
    <citation type="submission" date="2020-07" db="EMBL/GenBank/DDBJ databases">
        <title>Genomic Encyclopedia of Type Strains, Phase IV (KMG-IV): sequencing the most valuable type-strain genomes for metagenomic binning, comparative biology and taxonomic classification.</title>
        <authorList>
            <person name="Goeker M."/>
        </authorList>
    </citation>
    <scope>NUCLEOTIDE SEQUENCE [LARGE SCALE GENOMIC DNA]</scope>
    <source>
        <strain evidence="3 4">DSM 25220</strain>
    </source>
</reference>
<evidence type="ECO:0000259" key="2">
    <source>
        <dbReference type="Pfam" id="PF01464"/>
    </source>
</evidence>
<dbReference type="EMBL" id="JACDUU010000005">
    <property type="protein sequence ID" value="MBA2872131.1"/>
    <property type="molecule type" value="Genomic_DNA"/>
</dbReference>
<dbReference type="PANTHER" id="PTHR37423:SF2">
    <property type="entry name" value="MEMBRANE-BOUND LYTIC MUREIN TRANSGLYCOSYLASE C"/>
    <property type="match status" value="1"/>
</dbReference>
<dbReference type="Pfam" id="PF01464">
    <property type="entry name" value="SLT"/>
    <property type="match status" value="1"/>
</dbReference>
<dbReference type="GO" id="GO:0008933">
    <property type="term" value="F:peptidoglycan lytic transglycosylase activity"/>
    <property type="evidence" value="ECO:0007669"/>
    <property type="project" value="InterPro"/>
</dbReference>
<sequence length="200" mass="22338">MNIQQVKMLMELQALRSFTPNSMKPNDTSESFSFQTFLLEMLNSELKTANSQEEAPIVNQTTIPPSLSNLKTDAIREDMEAIIHQAAEKYHIDSRLIKAVIQHESNFNPYAKSRTGAAGLMQLMPSTAKMLGVHNIFDPVENIEGGTKYLRNLLDRYNGNIALALAAYNAGPGNVDKYGGIPPFKETQAYVKKVMDTYYS</sequence>
<proteinExistence type="inferred from homology"/>
<dbReference type="CDD" id="cd00254">
    <property type="entry name" value="LT-like"/>
    <property type="match status" value="1"/>
</dbReference>
<dbReference type="InterPro" id="IPR008258">
    <property type="entry name" value="Transglycosylase_SLT_dom_1"/>
</dbReference>
<name>A0A7V9Z130_9BACL</name>
<evidence type="ECO:0000313" key="4">
    <source>
        <dbReference type="Proteomes" id="UP000580891"/>
    </source>
</evidence>
<dbReference type="Gene3D" id="1.10.530.10">
    <property type="match status" value="1"/>
</dbReference>
<keyword evidence="4" id="KW-1185">Reference proteome</keyword>
<comment type="caution">
    <text evidence="3">The sequence shown here is derived from an EMBL/GenBank/DDBJ whole genome shotgun (WGS) entry which is preliminary data.</text>
</comment>
<dbReference type="AlphaFoldDB" id="A0A7V9Z130"/>
<dbReference type="Proteomes" id="UP000580891">
    <property type="component" value="Unassembled WGS sequence"/>
</dbReference>
<accession>A0A7V9Z130</accession>
<dbReference type="RefSeq" id="WP_181537927.1">
    <property type="nucleotide sequence ID" value="NZ_JACDUU010000005.1"/>
</dbReference>
<comment type="similarity">
    <text evidence="1">Belongs to the transglycosylase Slt family.</text>
</comment>
<evidence type="ECO:0000256" key="1">
    <source>
        <dbReference type="ARBA" id="ARBA00007734"/>
    </source>
</evidence>
<dbReference type="InterPro" id="IPR000189">
    <property type="entry name" value="Transglyc_AS"/>
</dbReference>
<dbReference type="SUPFAM" id="SSF53955">
    <property type="entry name" value="Lysozyme-like"/>
    <property type="match status" value="1"/>
</dbReference>
<protein>
    <submittedName>
        <fullName evidence="3">Soluble lytic murein transglycosylase-like protein</fullName>
    </submittedName>
</protein>